<dbReference type="Proteomes" id="UP000245890">
    <property type="component" value="Unassembled WGS sequence"/>
</dbReference>
<name>A0A2U0SB21_9SPHN</name>
<sequence length="141" mass="15934">MSLQSLDVCTRESLDAARAMAALVDRQSSSSEFAAARERFMAAMRSHHATTDAVLLAPLRESDDCAHHAMARRATEQDLARRELVAEHFAAWPAEAIRADAPRYRRAVRQLLRMLERRNAYQEQVLLPMAMEALAMRREAA</sequence>
<evidence type="ECO:0008006" key="3">
    <source>
        <dbReference type="Google" id="ProtNLM"/>
    </source>
</evidence>
<keyword evidence="2" id="KW-1185">Reference proteome</keyword>
<dbReference type="OrthoDB" id="7568313at2"/>
<proteinExistence type="predicted"/>
<dbReference type="EMBL" id="QENQ01000001">
    <property type="protein sequence ID" value="PVX28556.1"/>
    <property type="molecule type" value="Genomic_DNA"/>
</dbReference>
<evidence type="ECO:0000313" key="2">
    <source>
        <dbReference type="Proteomes" id="UP000245890"/>
    </source>
</evidence>
<organism evidence="1 2">
    <name type="scientific">Sphingomonas pokkalii</name>
    <dbReference type="NCBI Taxonomy" id="2175090"/>
    <lineage>
        <taxon>Bacteria</taxon>
        <taxon>Pseudomonadati</taxon>
        <taxon>Pseudomonadota</taxon>
        <taxon>Alphaproteobacteria</taxon>
        <taxon>Sphingomonadales</taxon>
        <taxon>Sphingomonadaceae</taxon>
        <taxon>Sphingomonas</taxon>
    </lineage>
</organism>
<evidence type="ECO:0000313" key="1">
    <source>
        <dbReference type="EMBL" id="PVX28556.1"/>
    </source>
</evidence>
<comment type="caution">
    <text evidence="1">The sequence shown here is derived from an EMBL/GenBank/DDBJ whole genome shotgun (WGS) entry which is preliminary data.</text>
</comment>
<protein>
    <recommendedName>
        <fullName evidence="3">Hemerythrin-like domain-containing protein</fullName>
    </recommendedName>
</protein>
<reference evidence="1 2" key="1">
    <citation type="submission" date="2018-05" db="EMBL/GenBank/DDBJ databases">
        <title>Description of Sphingomonas pokkalii sp nov, isolated from the rhizosphere of saline tolerant pokkali rice and its draft genome analysis.</title>
        <authorList>
            <person name="Menon R."/>
            <person name="Kumari S."/>
            <person name="Rameshkumar N."/>
        </authorList>
    </citation>
    <scope>NUCLEOTIDE SEQUENCE [LARGE SCALE GENOMIC DNA]</scope>
    <source>
        <strain evidence="1 2">L3B27</strain>
    </source>
</reference>
<dbReference type="AlphaFoldDB" id="A0A2U0SB21"/>
<gene>
    <name evidence="1" type="ORF">DD559_03730</name>
</gene>
<accession>A0A2U0SB21</accession>
<dbReference type="RefSeq" id="WP_116468004.1">
    <property type="nucleotide sequence ID" value="NZ_QENQ01000001.1"/>
</dbReference>